<feature type="repeat" description="HEAT" evidence="2">
    <location>
        <begin position="242"/>
        <end position="280"/>
    </location>
</feature>
<feature type="repeat" description="ARM" evidence="3">
    <location>
        <begin position="198"/>
        <end position="231"/>
    </location>
</feature>
<organism evidence="4 5">
    <name type="scientific">Dipteronia sinensis</name>
    <dbReference type="NCBI Taxonomy" id="43782"/>
    <lineage>
        <taxon>Eukaryota</taxon>
        <taxon>Viridiplantae</taxon>
        <taxon>Streptophyta</taxon>
        <taxon>Embryophyta</taxon>
        <taxon>Tracheophyta</taxon>
        <taxon>Spermatophyta</taxon>
        <taxon>Magnoliopsida</taxon>
        <taxon>eudicotyledons</taxon>
        <taxon>Gunneridae</taxon>
        <taxon>Pentapetalae</taxon>
        <taxon>rosids</taxon>
        <taxon>malvids</taxon>
        <taxon>Sapindales</taxon>
        <taxon>Sapindaceae</taxon>
        <taxon>Hippocastanoideae</taxon>
        <taxon>Acereae</taxon>
        <taxon>Dipteronia</taxon>
    </lineage>
</organism>
<dbReference type="PROSITE" id="PS50077">
    <property type="entry name" value="HEAT_REPEAT"/>
    <property type="match status" value="1"/>
</dbReference>
<feature type="repeat" description="ARM" evidence="3">
    <location>
        <begin position="490"/>
        <end position="518"/>
    </location>
</feature>
<name>A0AAE0EBB2_9ROSI</name>
<dbReference type="PANTHER" id="PTHR47451">
    <property type="entry name" value="ARM REPEAT SUPERFAMILY PROTEIN"/>
    <property type="match status" value="1"/>
</dbReference>
<dbReference type="Proteomes" id="UP001281410">
    <property type="component" value="Unassembled WGS sequence"/>
</dbReference>
<dbReference type="PROSITE" id="PS50176">
    <property type="entry name" value="ARM_REPEAT"/>
    <property type="match status" value="4"/>
</dbReference>
<gene>
    <name evidence="4" type="ORF">Dsin_009108</name>
</gene>
<dbReference type="InterPro" id="IPR021133">
    <property type="entry name" value="HEAT_type_2"/>
</dbReference>
<evidence type="ECO:0008006" key="6">
    <source>
        <dbReference type="Google" id="ProtNLM"/>
    </source>
</evidence>
<dbReference type="PANTHER" id="PTHR47451:SF1">
    <property type="entry name" value="ARM REPEAT SUPERFAMILY PROTEIN"/>
    <property type="match status" value="1"/>
</dbReference>
<dbReference type="AlphaFoldDB" id="A0AAE0EBB2"/>
<reference evidence="4" key="1">
    <citation type="journal article" date="2023" name="Plant J.">
        <title>Genome sequences and population genomics provide insights into the demographic history, inbreeding, and mutation load of two 'living fossil' tree species of Dipteronia.</title>
        <authorList>
            <person name="Feng Y."/>
            <person name="Comes H.P."/>
            <person name="Chen J."/>
            <person name="Zhu S."/>
            <person name="Lu R."/>
            <person name="Zhang X."/>
            <person name="Li P."/>
            <person name="Qiu J."/>
            <person name="Olsen K.M."/>
            <person name="Qiu Y."/>
        </authorList>
    </citation>
    <scope>NUCLEOTIDE SEQUENCE</scope>
    <source>
        <strain evidence="4">NBL</strain>
    </source>
</reference>
<dbReference type="InterPro" id="IPR011989">
    <property type="entry name" value="ARM-like"/>
</dbReference>
<proteinExistence type="predicted"/>
<dbReference type="InterPro" id="IPR016024">
    <property type="entry name" value="ARM-type_fold"/>
</dbReference>
<protein>
    <recommendedName>
        <fullName evidence="6">ARM repeat superfamily protein</fullName>
    </recommendedName>
</protein>
<evidence type="ECO:0000313" key="5">
    <source>
        <dbReference type="Proteomes" id="UP001281410"/>
    </source>
</evidence>
<evidence type="ECO:0000256" key="3">
    <source>
        <dbReference type="PROSITE-ProRule" id="PRU00259"/>
    </source>
</evidence>
<feature type="repeat" description="ARM" evidence="3">
    <location>
        <begin position="241"/>
        <end position="283"/>
    </location>
</feature>
<keyword evidence="1" id="KW-0677">Repeat</keyword>
<accession>A0AAE0EBB2</accession>
<dbReference type="Gene3D" id="1.25.10.10">
    <property type="entry name" value="Leucine-rich Repeat Variant"/>
    <property type="match status" value="3"/>
</dbReference>
<dbReference type="EMBL" id="JANJYJ010000003">
    <property type="protein sequence ID" value="KAK3222083.1"/>
    <property type="molecule type" value="Genomic_DNA"/>
</dbReference>
<sequence>MLASTIPVHNIKFPCLHQIFSNISNVEVTTTVNNTRTIRKPRRRKQTTAVSSSYQHHSLLSFQSRPCSVRTVLARVGGGCGGGGGGGGDANLQQPSFTDIKEKSLGSSTLGDSYVGLFVRMLGLDNDPLDREQAIEALWKYSFGGKKCIDMIMQYSGCVNLTINLLKSESSVACEAAAGLLRSISSINVYRDSVAESGAIEEITGLLSRPSFTSEVKEQSICVLWNLSVDEKLRVKIANGDILPLLIKSLEDEDIKVKEAAGGVLANLVLSHSNHKIMVEEGVISKLEGAMRTRRLRGKKLQCDREHFKYSEGSEVIRKEARNALIELAKDEYYRILIIEEGLVPVPMIGAAAYKSFKPGLYSWPSLPDGTEIERTSNSPSRYGANELLLGLNLNDKNVNMEEAKMNAIVGRAKQQFLVRIGGIELEDERKPQSELPIDGQLTILPWVDGVARLVLILGLEDEVAIARAAHSIADASINEHMRLSFKEAGAIKNLVQLLDHNSDAVRLAATGALERLSISHGVCQIIEAEGVIYPLVNTIKLSDVSESLMEKTLDVLGRILDPSKEMKSKFYDGPVNGSKKGLDVASLNASIGLTGNAAEVPASETNTSYREVLLDSIFIDRLVNILKTSYPDFQRKAASILEFVTFIDPSLETIMSLDIESGLDAVFRQKVLEATEDDFEGWQPEKYVLEVEEACLAISAASRLLTKLLDSKQFSQTIKAPHFTKLLRQILKSNVPLHYKDWVAACLVKLCCLSGPNVDFDNPINMEVTIYETIPRLIEQMKSSFSPEAGEAAAVELNRIISEGVVDSTLAIASEGGIFTLVKLIEEGSKRGVEAGLAILYNLSMNSENHSLILAAGAVPALRRIVLSQRPQWTRALRLLRNLPI</sequence>
<comment type="caution">
    <text evidence="4">The sequence shown here is derived from an EMBL/GenBank/DDBJ whole genome shotgun (WGS) entry which is preliminary data.</text>
</comment>
<evidence type="ECO:0000256" key="1">
    <source>
        <dbReference type="ARBA" id="ARBA00022737"/>
    </source>
</evidence>
<evidence type="ECO:0000256" key="2">
    <source>
        <dbReference type="PROSITE-ProRule" id="PRU00103"/>
    </source>
</evidence>
<dbReference type="SMART" id="SM00185">
    <property type="entry name" value="ARM"/>
    <property type="match status" value="9"/>
</dbReference>
<keyword evidence="5" id="KW-1185">Reference proteome</keyword>
<dbReference type="InterPro" id="IPR000225">
    <property type="entry name" value="Armadillo"/>
</dbReference>
<dbReference type="SUPFAM" id="SSF48371">
    <property type="entry name" value="ARM repeat"/>
    <property type="match status" value="2"/>
</dbReference>
<evidence type="ECO:0000313" key="4">
    <source>
        <dbReference type="EMBL" id="KAK3222083.1"/>
    </source>
</evidence>
<feature type="repeat" description="ARM" evidence="3">
    <location>
        <begin position="817"/>
        <end position="859"/>
    </location>
</feature>